<dbReference type="GO" id="GO:0019867">
    <property type="term" value="C:outer membrane"/>
    <property type="evidence" value="ECO:0007669"/>
    <property type="project" value="InterPro"/>
</dbReference>
<dbReference type="RefSeq" id="WP_013087333.1">
    <property type="nucleotide sequence ID" value="NC_014108.1"/>
</dbReference>
<accession>A0A0H3CWP8</accession>
<gene>
    <name evidence="2" type="ordered locus">ECL_B063</name>
</gene>
<reference evidence="2 3" key="1">
    <citation type="journal article" date="2010" name="J. Bacteriol.">
        <title>Complete genome sequence of Enterobacter cloacae subsp. cloacae type strain ATCC 13047.</title>
        <authorList>
            <person name="Ren Y."/>
            <person name="Ren Y."/>
            <person name="Zhou Z."/>
            <person name="Guo X."/>
            <person name="Li Y."/>
            <person name="Feng L."/>
            <person name="Wang L."/>
        </authorList>
    </citation>
    <scope>NUCLEOTIDE SEQUENCE [LARGE SCALE GENOMIC DNA]</scope>
    <source>
        <strain evidence="3">ATCC 13047 / DSM 30054 / NBRC 13535 / NCTC 10005 / WDCM 00083 / NCDC 279-56</strain>
        <plasmid evidence="2">pECL_B</plasmid>
    </source>
</reference>
<dbReference type="Pfam" id="PF07178">
    <property type="entry name" value="TraL"/>
    <property type="match status" value="1"/>
</dbReference>
<keyword evidence="2" id="KW-0614">Plasmid</keyword>
<feature type="transmembrane region" description="Helical" evidence="1">
    <location>
        <begin position="28"/>
        <end position="57"/>
    </location>
</feature>
<dbReference type="OrthoDB" id="7570155at2"/>
<dbReference type="AlphaFoldDB" id="A0A0H3CWP8"/>
<dbReference type="EnsemblBacteria" id="ADF65025">
    <property type="protein sequence ID" value="ADF65025"/>
    <property type="gene ID" value="ECL_B063"/>
</dbReference>
<dbReference type="InterPro" id="IPR009838">
    <property type="entry name" value="T4SS_TraL"/>
</dbReference>
<sequence length="93" mass="11104">MDYGFREGRFFRYPHQPIQIFWFDRDEWMILIACYLASMQLGGFTWAVLFPVSIVIIKIKRTKGRGFFRHTLYKLGLVEIYGYPNSSAKKLEE</sequence>
<evidence type="ECO:0008006" key="4">
    <source>
        <dbReference type="Google" id="ProtNLM"/>
    </source>
</evidence>
<keyword evidence="1" id="KW-1133">Transmembrane helix</keyword>
<evidence type="ECO:0000313" key="2">
    <source>
        <dbReference type="EMBL" id="ADF65025.1"/>
    </source>
</evidence>
<proteinExistence type="predicted"/>
<keyword evidence="3" id="KW-1185">Reference proteome</keyword>
<geneLocation type="plasmid" evidence="2 3">
    <name>pECL_B</name>
</geneLocation>
<protein>
    <recommendedName>
        <fullName evidence="4">Type IV conjugative transfer system protein TraL</fullName>
    </recommendedName>
</protein>
<keyword evidence="1" id="KW-0472">Membrane</keyword>
<evidence type="ECO:0000313" key="3">
    <source>
        <dbReference type="Proteomes" id="UP000002363"/>
    </source>
</evidence>
<name>A0A0H3CWP8_ENTCC</name>
<dbReference type="Proteomes" id="UP000002363">
    <property type="component" value="Plasmid pECL_B"/>
</dbReference>
<evidence type="ECO:0000256" key="1">
    <source>
        <dbReference type="SAM" id="Phobius"/>
    </source>
</evidence>
<dbReference type="KEGG" id="enc:ECL_B063"/>
<dbReference type="HOGENOM" id="CLU_188985_0_0_6"/>
<keyword evidence="1" id="KW-0812">Transmembrane</keyword>
<dbReference type="EMBL" id="CP001920">
    <property type="protein sequence ID" value="ADF65025.1"/>
    <property type="molecule type" value="Genomic_DNA"/>
</dbReference>
<organism evidence="2 3">
    <name type="scientific">Enterobacter cloacae subsp. cloacae (strain ATCC 13047 / DSM 30054 / NBRC 13535 / NCTC 10005 / WDCM 00083 / NCDC 279-56)</name>
    <dbReference type="NCBI Taxonomy" id="716541"/>
    <lineage>
        <taxon>Bacteria</taxon>
        <taxon>Pseudomonadati</taxon>
        <taxon>Pseudomonadota</taxon>
        <taxon>Gammaproteobacteria</taxon>
        <taxon>Enterobacterales</taxon>
        <taxon>Enterobacteriaceae</taxon>
        <taxon>Enterobacter</taxon>
        <taxon>Enterobacter cloacae complex</taxon>
    </lineage>
</organism>